<proteinExistence type="predicted"/>
<evidence type="ECO:0008006" key="3">
    <source>
        <dbReference type="Google" id="ProtNLM"/>
    </source>
</evidence>
<dbReference type="RefSeq" id="WP_309937570.1">
    <property type="nucleotide sequence ID" value="NZ_AP025305.1"/>
</dbReference>
<accession>A0AAE3XI29</accession>
<dbReference type="InterPro" id="IPR008969">
    <property type="entry name" value="CarboxyPept-like_regulatory"/>
</dbReference>
<reference evidence="1" key="1">
    <citation type="submission" date="2023-07" db="EMBL/GenBank/DDBJ databases">
        <title>Genomic Encyclopedia of Type Strains, Phase IV (KMG-IV): sequencing the most valuable type-strain genomes for metagenomic binning, comparative biology and taxonomic classification.</title>
        <authorList>
            <person name="Goeker M."/>
        </authorList>
    </citation>
    <scope>NUCLEOTIDE SEQUENCE</scope>
    <source>
        <strain evidence="1">DSM 26174</strain>
    </source>
</reference>
<protein>
    <recommendedName>
        <fullName evidence="3">Carboxypeptidase-like protein</fullName>
    </recommendedName>
</protein>
<comment type="caution">
    <text evidence="1">The sequence shown here is derived from an EMBL/GenBank/DDBJ whole genome shotgun (WGS) entry which is preliminary data.</text>
</comment>
<dbReference type="Pfam" id="PF13715">
    <property type="entry name" value="CarbopepD_reg_2"/>
    <property type="match status" value="1"/>
</dbReference>
<gene>
    <name evidence="1" type="ORF">HNQ88_001077</name>
</gene>
<dbReference type="AlphaFoldDB" id="A0AAE3XI29"/>
<sequence>MSLSLSSYSEETKEDSLISVQGRVYDAESMKPLVGVHVSASGMLKSVATDASGYFVLELNATDTLMLSHVGFQSIKIEPSRIEISDEYFLKQSIEVLTPVVVYALPENAEELKKALLSVNVPESEEEFNFKIDAKVLMSLPSDLQNAQFSERKGSGNFGLPIGGNRMAKQEKKYQAILAKEKVWEGIGKKYNKTIVREVTGVRNDSIALDVMKFCDFKKEFLERTSEYQIIVAILNCYENYQEVESFE</sequence>
<name>A0AAE3XI29_9BACT</name>
<dbReference type="Proteomes" id="UP001185092">
    <property type="component" value="Unassembled WGS sequence"/>
</dbReference>
<dbReference type="EMBL" id="JAVDQD010000001">
    <property type="protein sequence ID" value="MDR6238101.1"/>
    <property type="molecule type" value="Genomic_DNA"/>
</dbReference>
<organism evidence="1 2">
    <name type="scientific">Aureibacter tunicatorum</name>
    <dbReference type="NCBI Taxonomy" id="866807"/>
    <lineage>
        <taxon>Bacteria</taxon>
        <taxon>Pseudomonadati</taxon>
        <taxon>Bacteroidota</taxon>
        <taxon>Cytophagia</taxon>
        <taxon>Cytophagales</taxon>
        <taxon>Persicobacteraceae</taxon>
        <taxon>Aureibacter</taxon>
    </lineage>
</organism>
<evidence type="ECO:0000313" key="1">
    <source>
        <dbReference type="EMBL" id="MDR6238101.1"/>
    </source>
</evidence>
<dbReference type="Gene3D" id="2.60.40.1120">
    <property type="entry name" value="Carboxypeptidase-like, regulatory domain"/>
    <property type="match status" value="1"/>
</dbReference>
<keyword evidence="2" id="KW-1185">Reference proteome</keyword>
<dbReference type="SUPFAM" id="SSF49464">
    <property type="entry name" value="Carboxypeptidase regulatory domain-like"/>
    <property type="match status" value="1"/>
</dbReference>
<evidence type="ECO:0000313" key="2">
    <source>
        <dbReference type="Proteomes" id="UP001185092"/>
    </source>
</evidence>